<accession>A0A1V2ZXW6</accession>
<evidence type="ECO:0000256" key="2">
    <source>
        <dbReference type="ARBA" id="ARBA00022801"/>
    </source>
</evidence>
<dbReference type="Proteomes" id="UP000189177">
    <property type="component" value="Unassembled WGS sequence"/>
</dbReference>
<keyword evidence="5" id="KW-1185">Reference proteome</keyword>
<dbReference type="OrthoDB" id="5769937at2"/>
<evidence type="ECO:0000313" key="4">
    <source>
        <dbReference type="EMBL" id="OOC09861.1"/>
    </source>
</evidence>
<dbReference type="AlphaFoldDB" id="A0A1V2ZXW6"/>
<name>A0A1V2ZXW6_9GAMM</name>
<dbReference type="InterPro" id="IPR014905">
    <property type="entry name" value="HIRAN"/>
</dbReference>
<evidence type="ECO:0000256" key="1">
    <source>
        <dbReference type="ARBA" id="ARBA00022723"/>
    </source>
</evidence>
<dbReference type="STRING" id="252474.B1A74_08720"/>
<keyword evidence="1" id="KW-0479">Metal-binding</keyword>
<feature type="domain" description="HIRAN" evidence="3">
    <location>
        <begin position="36"/>
        <end position="134"/>
    </location>
</feature>
<comment type="caution">
    <text evidence="4">The sequence shown here is derived from an EMBL/GenBank/DDBJ whole genome shotgun (WGS) entry which is preliminary data.</text>
</comment>
<dbReference type="Pfam" id="PF08797">
    <property type="entry name" value="HIRAN"/>
    <property type="match status" value="1"/>
</dbReference>
<sequence>MQRNGSRFPDQARPVPVLRGYYARRERIQNTATTEELLQRIPLAGYRHHEAPRLWPHLRRGQGLTVQRERLNPVDPNAVAVCWLDHQLGYLPRDENDMAAELLDRNEDLVARIIKKRDSEDPWERLELGVYRRRTPGQ</sequence>
<evidence type="ECO:0000259" key="3">
    <source>
        <dbReference type="SMART" id="SM00910"/>
    </source>
</evidence>
<dbReference type="GO" id="GO:0016818">
    <property type="term" value="F:hydrolase activity, acting on acid anhydrides, in phosphorus-containing anhydrides"/>
    <property type="evidence" value="ECO:0007669"/>
    <property type="project" value="InterPro"/>
</dbReference>
<organism evidence="4 5">
    <name type="scientific">Thioalkalivibrio halophilus</name>
    <dbReference type="NCBI Taxonomy" id="252474"/>
    <lineage>
        <taxon>Bacteria</taxon>
        <taxon>Pseudomonadati</taxon>
        <taxon>Pseudomonadota</taxon>
        <taxon>Gammaproteobacteria</taxon>
        <taxon>Chromatiales</taxon>
        <taxon>Ectothiorhodospiraceae</taxon>
        <taxon>Thioalkalivibrio</taxon>
    </lineage>
</organism>
<evidence type="ECO:0000313" key="5">
    <source>
        <dbReference type="Proteomes" id="UP000189177"/>
    </source>
</evidence>
<dbReference type="SMART" id="SM00910">
    <property type="entry name" value="HIRAN"/>
    <property type="match status" value="1"/>
</dbReference>
<dbReference type="GO" id="GO:0008270">
    <property type="term" value="F:zinc ion binding"/>
    <property type="evidence" value="ECO:0007669"/>
    <property type="project" value="InterPro"/>
</dbReference>
<dbReference type="EMBL" id="MUZR01000033">
    <property type="protein sequence ID" value="OOC09861.1"/>
    <property type="molecule type" value="Genomic_DNA"/>
</dbReference>
<proteinExistence type="predicted"/>
<protein>
    <submittedName>
        <fullName evidence="4">HIRAN protein</fullName>
    </submittedName>
</protein>
<dbReference type="Gene3D" id="3.30.70.2330">
    <property type="match status" value="1"/>
</dbReference>
<dbReference type="GO" id="GO:0003676">
    <property type="term" value="F:nucleic acid binding"/>
    <property type="evidence" value="ECO:0007669"/>
    <property type="project" value="InterPro"/>
</dbReference>
<gene>
    <name evidence="4" type="ORF">B1A74_08720</name>
</gene>
<keyword evidence="2" id="KW-0378">Hydrolase</keyword>
<reference evidence="4 5" key="1">
    <citation type="submission" date="2017-02" db="EMBL/GenBank/DDBJ databases">
        <title>Genomic diversity within the haloalkaliphilic genus Thioalkalivibrio.</title>
        <authorList>
            <person name="Ahn A.-C."/>
            <person name="Meier-Kolthoff J."/>
            <person name="Overmars L."/>
            <person name="Richter M."/>
            <person name="Woyke T."/>
            <person name="Sorokin D.Y."/>
            <person name="Muyzer G."/>
        </authorList>
    </citation>
    <scope>NUCLEOTIDE SEQUENCE [LARGE SCALE GENOMIC DNA]</scope>
    <source>
        <strain evidence="4 5">HL17</strain>
    </source>
</reference>
<dbReference type="RefSeq" id="WP_077244406.1">
    <property type="nucleotide sequence ID" value="NZ_MUZR01000033.1"/>
</dbReference>